<evidence type="ECO:0000313" key="1">
    <source>
        <dbReference type="EMBL" id="VDD97618.1"/>
    </source>
</evidence>
<sequence>MFDVIAKNSDTQESRSSVTVVVTGKDDDIERRLSWQQFLSSKPVDVRQMRYRRGLATDVLFTLREDHPLGKLKKRIMLMNGERVIGISGGQQHLAVYPNGTIELVKKLNYEDTPAVRFTVQIASKG</sequence>
<proteinExistence type="predicted"/>
<dbReference type="Proteomes" id="UP000274131">
    <property type="component" value="Unassembled WGS sequence"/>
</dbReference>
<organism evidence="3">
    <name type="scientific">Enterobius vermicularis</name>
    <name type="common">Human pinworm</name>
    <dbReference type="NCBI Taxonomy" id="51028"/>
    <lineage>
        <taxon>Eukaryota</taxon>
        <taxon>Metazoa</taxon>
        <taxon>Ecdysozoa</taxon>
        <taxon>Nematoda</taxon>
        <taxon>Chromadorea</taxon>
        <taxon>Rhabditida</taxon>
        <taxon>Spirurina</taxon>
        <taxon>Oxyuridomorpha</taxon>
        <taxon>Oxyuroidea</taxon>
        <taxon>Oxyuridae</taxon>
        <taxon>Enterobius</taxon>
    </lineage>
</organism>
<reference evidence="1 2" key="2">
    <citation type="submission" date="2018-10" db="EMBL/GenBank/DDBJ databases">
        <authorList>
            <consortium name="Pathogen Informatics"/>
        </authorList>
    </citation>
    <scope>NUCLEOTIDE SEQUENCE [LARGE SCALE GENOMIC DNA]</scope>
</reference>
<dbReference type="EMBL" id="UXUI01014356">
    <property type="protein sequence ID" value="VDD97618.1"/>
    <property type="molecule type" value="Genomic_DNA"/>
</dbReference>
<gene>
    <name evidence="1" type="ORF">EVEC_LOCUS12369</name>
</gene>
<dbReference type="AlphaFoldDB" id="A0A0N4VQC3"/>
<protein>
    <submittedName>
        <fullName evidence="3">LAM_G_DOMAIN domain-containing protein</fullName>
    </submittedName>
</protein>
<name>A0A0N4VQC3_ENTVE</name>
<dbReference type="WBParaSite" id="EVEC_0001322201-mRNA-1">
    <property type="protein sequence ID" value="EVEC_0001322201-mRNA-1"/>
    <property type="gene ID" value="EVEC_0001322201"/>
</dbReference>
<evidence type="ECO:0000313" key="3">
    <source>
        <dbReference type="WBParaSite" id="EVEC_0001322201-mRNA-1"/>
    </source>
</evidence>
<evidence type="ECO:0000313" key="2">
    <source>
        <dbReference type="Proteomes" id="UP000274131"/>
    </source>
</evidence>
<accession>A0A0N4VQC3</accession>
<reference evidence="3" key="1">
    <citation type="submission" date="2017-02" db="UniProtKB">
        <authorList>
            <consortium name="WormBaseParasite"/>
        </authorList>
    </citation>
    <scope>IDENTIFICATION</scope>
</reference>
<dbReference type="OrthoDB" id="5811893at2759"/>
<dbReference type="STRING" id="51028.A0A0N4VQC3"/>
<keyword evidence="2" id="KW-1185">Reference proteome</keyword>